<keyword evidence="4" id="KW-0732">Signal</keyword>
<organism evidence="6 8">
    <name type="scientific">Aquisalinus luteolus</name>
    <dbReference type="NCBI Taxonomy" id="1566827"/>
    <lineage>
        <taxon>Bacteria</taxon>
        <taxon>Pseudomonadati</taxon>
        <taxon>Pseudomonadota</taxon>
        <taxon>Alphaproteobacteria</taxon>
        <taxon>Parvularculales</taxon>
        <taxon>Parvularculaceae</taxon>
        <taxon>Aquisalinus</taxon>
    </lineage>
</organism>
<dbReference type="Pfam" id="PF00150">
    <property type="entry name" value="Cellulase"/>
    <property type="match status" value="1"/>
</dbReference>
<evidence type="ECO:0000256" key="2">
    <source>
        <dbReference type="ARBA" id="ARBA00023295"/>
    </source>
</evidence>
<evidence type="ECO:0000313" key="8">
    <source>
        <dbReference type="Proteomes" id="UP000621856"/>
    </source>
</evidence>
<dbReference type="EMBL" id="BMGZ01000001">
    <property type="protein sequence ID" value="GGH95772.1"/>
    <property type="molecule type" value="Genomic_DNA"/>
</dbReference>
<dbReference type="InterPro" id="IPR001547">
    <property type="entry name" value="Glyco_hydro_5"/>
</dbReference>
<reference evidence="6" key="1">
    <citation type="journal article" date="2014" name="Int. J. Syst. Evol. Microbiol.">
        <title>Complete genome sequence of Corynebacterium casei LMG S-19264T (=DSM 44701T), isolated from a smear-ripened cheese.</title>
        <authorList>
            <consortium name="US DOE Joint Genome Institute (JGI-PGF)"/>
            <person name="Walter F."/>
            <person name="Albersmeier A."/>
            <person name="Kalinowski J."/>
            <person name="Ruckert C."/>
        </authorList>
    </citation>
    <scope>NUCLEOTIDE SEQUENCE</scope>
    <source>
        <strain evidence="6">CGMCC 1.14984</strain>
    </source>
</reference>
<dbReference type="Proteomes" id="UP000818603">
    <property type="component" value="Unassembled WGS sequence"/>
</dbReference>
<dbReference type="RefSeq" id="WP_155138593.1">
    <property type="nucleotide sequence ID" value="NZ_BMGZ01000001.1"/>
</dbReference>
<accession>A0A8J3A5Y7</accession>
<keyword evidence="2 3" id="KW-0326">Glycosidase</keyword>
<dbReference type="SUPFAM" id="SSF51445">
    <property type="entry name" value="(Trans)glycosidases"/>
    <property type="match status" value="1"/>
</dbReference>
<gene>
    <name evidence="7" type="ORF">FF098_006505</name>
    <name evidence="6" type="ORF">GCM10011355_13100</name>
</gene>
<feature type="domain" description="Glycoside hydrolase family 5" evidence="5">
    <location>
        <begin position="45"/>
        <end position="293"/>
    </location>
</feature>
<evidence type="ECO:0000256" key="3">
    <source>
        <dbReference type="RuleBase" id="RU361153"/>
    </source>
</evidence>
<reference evidence="7 9" key="2">
    <citation type="submission" date="2020-02" db="EMBL/GenBank/DDBJ databases">
        <title>Genome sequence of Parvularcula flava strain NH6-79.</title>
        <authorList>
            <person name="Abdul Karim M.H."/>
            <person name="Lam M.Q."/>
            <person name="Chen S.J."/>
            <person name="Yahya A."/>
            <person name="Shahir S."/>
            <person name="Shamsir M.S."/>
            <person name="Chong C.S."/>
        </authorList>
    </citation>
    <scope>NUCLEOTIDE SEQUENCE [LARGE SCALE GENOMIC DNA]</scope>
    <source>
        <strain evidence="7 9">NH6-79</strain>
    </source>
</reference>
<dbReference type="Proteomes" id="UP000621856">
    <property type="component" value="Unassembled WGS sequence"/>
</dbReference>
<dbReference type="Gene3D" id="3.20.20.80">
    <property type="entry name" value="Glycosidases"/>
    <property type="match status" value="1"/>
</dbReference>
<dbReference type="EMBL" id="VCJR02000001">
    <property type="protein sequence ID" value="NHK27549.1"/>
    <property type="molecule type" value="Genomic_DNA"/>
</dbReference>
<proteinExistence type="inferred from homology"/>
<evidence type="ECO:0000313" key="9">
    <source>
        <dbReference type="Proteomes" id="UP000818603"/>
    </source>
</evidence>
<keyword evidence="9" id="KW-1185">Reference proteome</keyword>
<comment type="caution">
    <text evidence="6">The sequence shown here is derived from an EMBL/GenBank/DDBJ whole genome shotgun (WGS) entry which is preliminary data.</text>
</comment>
<dbReference type="PANTHER" id="PTHR34142">
    <property type="entry name" value="ENDO-BETA-1,4-GLUCANASE A"/>
    <property type="match status" value="1"/>
</dbReference>
<evidence type="ECO:0000313" key="6">
    <source>
        <dbReference type="EMBL" id="GGH95772.1"/>
    </source>
</evidence>
<dbReference type="AlphaFoldDB" id="A0A8J3A5Y7"/>
<sequence>MTLVRFLTFTALTGMMALVSACSSLPSADTTMSQKGFSVSGDQLLDATGRPFVMRGINHPHAWQRGRTEKALPEIAATGSNMVRVSLSSGAPWGITPKEEVADIIRMAKAYDMIVMFTVHNTTGHGDQDWAIHLAETIPYWISLKDILVGQEAYVLVNPGNEPTGNSVSPAAYREMQISTIKALRAAGFAHTMVVDGHNWGQDATRTMLTEAAAIASADPLSNTIFSVHMYQVYDDAGTIEEYFDAFEAMKLPLVVGEFGPDHQGEPVDEETIFRLSNEMDIGYIGWSWSGNSAIVENLDITVDFDPETLSPWGEQLINGPGGIRETSNPAGVFLRKPSGPRFHKLRLHG</sequence>
<dbReference type="PROSITE" id="PS51257">
    <property type="entry name" value="PROKAR_LIPOPROTEIN"/>
    <property type="match status" value="1"/>
</dbReference>
<protein>
    <submittedName>
        <fullName evidence="7">Glycoside hydrolase family 5 protein</fullName>
    </submittedName>
    <submittedName>
        <fullName evidence="6">Mannan endo-1,4-beta-mannosidase</fullName>
    </submittedName>
</protein>
<dbReference type="GO" id="GO:0009251">
    <property type="term" value="P:glucan catabolic process"/>
    <property type="evidence" value="ECO:0007669"/>
    <property type="project" value="TreeGrafter"/>
</dbReference>
<dbReference type="GO" id="GO:0004553">
    <property type="term" value="F:hydrolase activity, hydrolyzing O-glycosyl compounds"/>
    <property type="evidence" value="ECO:0007669"/>
    <property type="project" value="InterPro"/>
</dbReference>
<feature type="signal peptide" evidence="4">
    <location>
        <begin position="1"/>
        <end position="21"/>
    </location>
</feature>
<evidence type="ECO:0000256" key="1">
    <source>
        <dbReference type="ARBA" id="ARBA00022801"/>
    </source>
</evidence>
<reference evidence="6" key="3">
    <citation type="submission" date="2020-09" db="EMBL/GenBank/DDBJ databases">
        <authorList>
            <person name="Sun Q."/>
            <person name="Zhou Y."/>
        </authorList>
    </citation>
    <scope>NUCLEOTIDE SEQUENCE</scope>
    <source>
        <strain evidence="6">CGMCC 1.14984</strain>
    </source>
</reference>
<evidence type="ECO:0000256" key="4">
    <source>
        <dbReference type="SAM" id="SignalP"/>
    </source>
</evidence>
<evidence type="ECO:0000313" key="7">
    <source>
        <dbReference type="EMBL" id="NHK27549.1"/>
    </source>
</evidence>
<evidence type="ECO:0000259" key="5">
    <source>
        <dbReference type="Pfam" id="PF00150"/>
    </source>
</evidence>
<keyword evidence="1 3" id="KW-0378">Hydrolase</keyword>
<dbReference type="PANTHER" id="PTHR34142:SF1">
    <property type="entry name" value="GLYCOSIDE HYDROLASE FAMILY 5 DOMAIN-CONTAINING PROTEIN"/>
    <property type="match status" value="1"/>
</dbReference>
<dbReference type="InterPro" id="IPR017853">
    <property type="entry name" value="GH"/>
</dbReference>
<comment type="similarity">
    <text evidence="3">Belongs to the glycosyl hydrolase 5 (cellulase A) family.</text>
</comment>
<name>A0A8J3A5Y7_9PROT</name>
<feature type="chain" id="PRO_5035221773" evidence="4">
    <location>
        <begin position="22"/>
        <end position="350"/>
    </location>
</feature>